<dbReference type="Gene3D" id="3.40.50.200">
    <property type="entry name" value="Peptidase S8/S53 domain"/>
    <property type="match status" value="1"/>
</dbReference>
<dbReference type="PROSITE" id="PS51892">
    <property type="entry name" value="SUBTILASE"/>
    <property type="match status" value="1"/>
</dbReference>
<sequence length="354" mass="35537">AGAVDFDTYVLLFEGNPLGALPDRQPPVGANNNACGVQSVVEHRGVGGRTYYVLVGGANGVTGPFHLAAEVVAAPPTATPLPWGLDRIDQRSLPLDGAYTAGDSGGGVTVYVLDSGIRRGHAEFPAARVRAGLNAVDGWAPPDDCTGHGTHVAGIVGGAHFGVATRVSLVAVKVLDCTNRGYVSRVNRALEWVLADVAAGAANGSAAAPRAPAVVSMSLSTPVSRALNAGVRAVIDAGIPVVAAAGNYRGDSCAYSPASEAAAITVAATSRGDARPRFSNFGGCIDVYGPGQDILSAWHTGDHAAANASGTSAAAPHVTGTVAALLGVNPTLTPAEVNSILFSIATFSAVTSTR</sequence>
<feature type="domain" description="Peptidase S8/S53" evidence="7">
    <location>
        <begin position="105"/>
        <end position="345"/>
    </location>
</feature>
<feature type="non-terminal residue" evidence="8">
    <location>
        <position position="1"/>
    </location>
</feature>
<dbReference type="OrthoDB" id="5932at2759"/>
<keyword evidence="9" id="KW-1185">Reference proteome</keyword>
<dbReference type="PROSITE" id="PS00136">
    <property type="entry name" value="SUBTILASE_ASP"/>
    <property type="match status" value="1"/>
</dbReference>
<evidence type="ECO:0000256" key="2">
    <source>
        <dbReference type="ARBA" id="ARBA00022670"/>
    </source>
</evidence>
<evidence type="ECO:0000313" key="8">
    <source>
        <dbReference type="EMBL" id="OSX68272.1"/>
    </source>
</evidence>
<reference evidence="8 9" key="1">
    <citation type="submission" date="2017-03" db="EMBL/GenBank/DDBJ databases">
        <title>WGS assembly of Porphyra umbilicalis.</title>
        <authorList>
            <person name="Brawley S.H."/>
            <person name="Blouin N.A."/>
            <person name="Ficko-Blean E."/>
            <person name="Wheeler G.L."/>
            <person name="Lohr M."/>
            <person name="Goodson H.V."/>
            <person name="Jenkins J.W."/>
            <person name="Blaby-Haas C.E."/>
            <person name="Helliwell K.E."/>
            <person name="Chan C."/>
            <person name="Marriage T."/>
            <person name="Bhattacharya D."/>
            <person name="Klein A.S."/>
            <person name="Badis Y."/>
            <person name="Brodie J."/>
            <person name="Cao Y."/>
            <person name="Collen J."/>
            <person name="Dittami S.M."/>
            <person name="Gachon C.M."/>
            <person name="Green B.R."/>
            <person name="Karpowicz S."/>
            <person name="Kim J.W."/>
            <person name="Kudahl U."/>
            <person name="Lin S."/>
            <person name="Michel G."/>
            <person name="Mittag M."/>
            <person name="Olson B.J."/>
            <person name="Pangilinan J."/>
            <person name="Peng Y."/>
            <person name="Qiu H."/>
            <person name="Shu S."/>
            <person name="Singer J.T."/>
            <person name="Smith A.G."/>
            <person name="Sprecher B.N."/>
            <person name="Wagner V."/>
            <person name="Wang W."/>
            <person name="Wang Z.-Y."/>
            <person name="Yan J."/>
            <person name="Yarish C."/>
            <person name="Zoeuner-Riek S."/>
            <person name="Zhuang Y."/>
            <person name="Zou Y."/>
            <person name="Lindquist E.A."/>
            <person name="Grimwood J."/>
            <person name="Barry K."/>
            <person name="Rokhsar D.S."/>
            <person name="Schmutz J."/>
            <person name="Stiller J.W."/>
            <person name="Grossman A.R."/>
            <person name="Prochnik S.E."/>
        </authorList>
    </citation>
    <scope>NUCLEOTIDE SEQUENCE [LARGE SCALE GENOMIC DNA]</scope>
    <source>
        <strain evidence="8">4086291</strain>
    </source>
</reference>
<dbReference type="PRINTS" id="PR00723">
    <property type="entry name" value="SUBTILISIN"/>
</dbReference>
<feature type="active site" description="Charge relay system" evidence="5">
    <location>
        <position position="312"/>
    </location>
</feature>
<dbReference type="InterPro" id="IPR015500">
    <property type="entry name" value="Peptidase_S8_subtilisin-rel"/>
</dbReference>
<dbReference type="InterPro" id="IPR022398">
    <property type="entry name" value="Peptidase_S8_His-AS"/>
</dbReference>
<feature type="active site" description="Charge relay system" evidence="5">
    <location>
        <position position="148"/>
    </location>
</feature>
<evidence type="ECO:0000259" key="7">
    <source>
        <dbReference type="Pfam" id="PF00082"/>
    </source>
</evidence>
<dbReference type="FunFam" id="3.40.50.200:FF:000014">
    <property type="entry name" value="Proteinase K"/>
    <property type="match status" value="1"/>
</dbReference>
<evidence type="ECO:0000256" key="5">
    <source>
        <dbReference type="PROSITE-ProRule" id="PRU01240"/>
    </source>
</evidence>
<dbReference type="InterPro" id="IPR034193">
    <property type="entry name" value="PCSK9_ProteinaseK-like"/>
</dbReference>
<dbReference type="GO" id="GO:0006508">
    <property type="term" value="P:proteolysis"/>
    <property type="evidence" value="ECO:0007669"/>
    <property type="project" value="UniProtKB-KW"/>
</dbReference>
<gene>
    <name evidence="8" type="ORF">BU14_3107s0001</name>
</gene>
<dbReference type="InterPro" id="IPR023828">
    <property type="entry name" value="Peptidase_S8_Ser-AS"/>
</dbReference>
<dbReference type="PROSITE" id="PS00137">
    <property type="entry name" value="SUBTILASE_HIS"/>
    <property type="match status" value="1"/>
</dbReference>
<dbReference type="InterPro" id="IPR036852">
    <property type="entry name" value="Peptidase_S8/S53_dom_sf"/>
</dbReference>
<dbReference type="InterPro" id="IPR000209">
    <property type="entry name" value="Peptidase_S8/S53_dom"/>
</dbReference>
<keyword evidence="4 5" id="KW-0720">Serine protease</keyword>
<name>A0A1X6NI93_PORUM</name>
<evidence type="ECO:0000256" key="1">
    <source>
        <dbReference type="ARBA" id="ARBA00011073"/>
    </source>
</evidence>
<dbReference type="AlphaFoldDB" id="A0A1X6NI93"/>
<evidence type="ECO:0000256" key="4">
    <source>
        <dbReference type="ARBA" id="ARBA00022825"/>
    </source>
</evidence>
<evidence type="ECO:0000256" key="3">
    <source>
        <dbReference type="ARBA" id="ARBA00022801"/>
    </source>
</evidence>
<dbReference type="PANTHER" id="PTHR43806:SF60">
    <property type="entry name" value="PROPROTEIN CONVERTASE SUBTILISIN_KEXIN TYPE 9"/>
    <property type="match status" value="1"/>
</dbReference>
<dbReference type="PROSITE" id="PS00138">
    <property type="entry name" value="SUBTILASE_SER"/>
    <property type="match status" value="1"/>
</dbReference>
<dbReference type="GO" id="GO:0005615">
    <property type="term" value="C:extracellular space"/>
    <property type="evidence" value="ECO:0007669"/>
    <property type="project" value="TreeGrafter"/>
</dbReference>
<dbReference type="InterPro" id="IPR050131">
    <property type="entry name" value="Peptidase_S8_subtilisin-like"/>
</dbReference>
<dbReference type="CDD" id="cd04077">
    <property type="entry name" value="Peptidases_S8_PCSK9_ProteinaseK_like"/>
    <property type="match status" value="1"/>
</dbReference>
<organism evidence="8 9">
    <name type="scientific">Porphyra umbilicalis</name>
    <name type="common">Purple laver</name>
    <name type="synonym">Red alga</name>
    <dbReference type="NCBI Taxonomy" id="2786"/>
    <lineage>
        <taxon>Eukaryota</taxon>
        <taxon>Rhodophyta</taxon>
        <taxon>Bangiophyceae</taxon>
        <taxon>Bangiales</taxon>
        <taxon>Bangiaceae</taxon>
        <taxon>Porphyra</taxon>
    </lineage>
</organism>
<keyword evidence="3 5" id="KW-0378">Hydrolase</keyword>
<dbReference type="SUPFAM" id="SSF52743">
    <property type="entry name" value="Subtilisin-like"/>
    <property type="match status" value="1"/>
</dbReference>
<feature type="non-terminal residue" evidence="8">
    <location>
        <position position="354"/>
    </location>
</feature>
<protein>
    <recommendedName>
        <fullName evidence="7">Peptidase S8/S53 domain-containing protein</fullName>
    </recommendedName>
</protein>
<accession>A0A1X6NI93</accession>
<dbReference type="GO" id="GO:0004252">
    <property type="term" value="F:serine-type endopeptidase activity"/>
    <property type="evidence" value="ECO:0007669"/>
    <property type="project" value="UniProtKB-UniRule"/>
</dbReference>
<keyword evidence="2 5" id="KW-0645">Protease</keyword>
<dbReference type="Pfam" id="PF00082">
    <property type="entry name" value="Peptidase_S8"/>
    <property type="match status" value="1"/>
</dbReference>
<comment type="similarity">
    <text evidence="1 5 6">Belongs to the peptidase S8 family.</text>
</comment>
<evidence type="ECO:0000256" key="6">
    <source>
        <dbReference type="RuleBase" id="RU003355"/>
    </source>
</evidence>
<dbReference type="PANTHER" id="PTHR43806">
    <property type="entry name" value="PEPTIDASE S8"/>
    <property type="match status" value="1"/>
</dbReference>
<feature type="active site" description="Charge relay system" evidence="5">
    <location>
        <position position="114"/>
    </location>
</feature>
<dbReference type="InterPro" id="IPR023827">
    <property type="entry name" value="Peptidase_S8_Asp-AS"/>
</dbReference>
<evidence type="ECO:0000313" key="9">
    <source>
        <dbReference type="Proteomes" id="UP000218209"/>
    </source>
</evidence>
<proteinExistence type="inferred from homology"/>
<dbReference type="EMBL" id="KV920812">
    <property type="protein sequence ID" value="OSX68272.1"/>
    <property type="molecule type" value="Genomic_DNA"/>
</dbReference>
<dbReference type="Proteomes" id="UP000218209">
    <property type="component" value="Unassembled WGS sequence"/>
</dbReference>